<dbReference type="AlphaFoldDB" id="A0A8I0KQ66"/>
<proteinExistence type="predicted"/>
<evidence type="ECO:0000313" key="2">
    <source>
        <dbReference type="Proteomes" id="UP000627538"/>
    </source>
</evidence>
<dbReference type="Proteomes" id="UP000627538">
    <property type="component" value="Unassembled WGS sequence"/>
</dbReference>
<gene>
    <name evidence="1" type="ORF">H8R10_05315</name>
</gene>
<protein>
    <recommendedName>
        <fullName evidence="3">PKD domain-containing protein</fullName>
    </recommendedName>
</protein>
<dbReference type="EMBL" id="JACRUO010000001">
    <property type="protein sequence ID" value="MBD3689645.1"/>
    <property type="molecule type" value="Genomic_DNA"/>
</dbReference>
<evidence type="ECO:0000313" key="1">
    <source>
        <dbReference type="EMBL" id="MBD3689645.1"/>
    </source>
</evidence>
<keyword evidence="2" id="KW-1185">Reference proteome</keyword>
<sequence>MAATPQNLAMLLAYYHEPTSAPAASRPRPSTPTQHVPTLVETVRTYMASHDIAPAGLVMQPPHNSVLINESVIVYTTKRHQDFTLTLGETALPIHAQAVTYHYDWGDGKTLTTAKQGAAYPHHTISHTYDSDTPTHITLTTTWKITVKDPESGAWIDTGTPLTTTETTRTFDFVTPTTYLVNPAYGDS</sequence>
<organism evidence="1 2">
    <name type="scientific">Nanchangia anserum</name>
    <dbReference type="NCBI Taxonomy" id="2692125"/>
    <lineage>
        <taxon>Bacteria</taxon>
        <taxon>Bacillati</taxon>
        <taxon>Actinomycetota</taxon>
        <taxon>Actinomycetes</taxon>
        <taxon>Actinomycetales</taxon>
        <taxon>Actinomycetaceae</taxon>
        <taxon>Nanchangia</taxon>
    </lineage>
</organism>
<accession>A0A8I0KQ66</accession>
<reference evidence="1 2" key="1">
    <citation type="submission" date="2020-08" db="EMBL/GenBank/DDBJ databases">
        <title>Winkia gen. nov., sp. nov., isolated from faeces of the Anser albifrons in China.</title>
        <authorList>
            <person name="Liu Q."/>
        </authorList>
    </citation>
    <scope>NUCLEOTIDE SEQUENCE [LARGE SCALE GENOMIC DNA]</scope>
    <source>
        <strain evidence="1 2">C62</strain>
    </source>
</reference>
<dbReference type="RefSeq" id="WP_191071677.1">
    <property type="nucleotide sequence ID" value="NZ_JACRUO010000001.1"/>
</dbReference>
<evidence type="ECO:0008006" key="3">
    <source>
        <dbReference type="Google" id="ProtNLM"/>
    </source>
</evidence>
<comment type="caution">
    <text evidence="1">The sequence shown here is derived from an EMBL/GenBank/DDBJ whole genome shotgun (WGS) entry which is preliminary data.</text>
</comment>
<name>A0A8I0KQ66_9ACTO</name>